<evidence type="ECO:0000259" key="1">
    <source>
        <dbReference type="Pfam" id="PF02754"/>
    </source>
</evidence>
<reference evidence="3" key="1">
    <citation type="submission" date="2016-11" db="EMBL/GenBank/DDBJ databases">
        <authorList>
            <person name="Varghese N."/>
            <person name="Submissions S."/>
        </authorList>
    </citation>
    <scope>NUCLEOTIDE SEQUENCE [LARGE SCALE GENOMIC DNA]</scope>
    <source>
        <strain evidence="3">DSM 9756</strain>
    </source>
</reference>
<dbReference type="PANTHER" id="PTHR43255:SF2">
    <property type="entry name" value="HETERODISULFIDE REDUCTASE RELATED PROTEIN"/>
    <property type="match status" value="1"/>
</dbReference>
<protein>
    <submittedName>
        <fullName evidence="2">Fe-S oxidoreductase</fullName>
    </submittedName>
</protein>
<name>A0A1M5FTJ4_9BACT</name>
<organism evidence="2 3">
    <name type="scientific">Desulfacinum infernum DSM 9756</name>
    <dbReference type="NCBI Taxonomy" id="1121391"/>
    <lineage>
        <taxon>Bacteria</taxon>
        <taxon>Pseudomonadati</taxon>
        <taxon>Thermodesulfobacteriota</taxon>
        <taxon>Syntrophobacteria</taxon>
        <taxon>Syntrophobacterales</taxon>
        <taxon>Syntrophobacteraceae</taxon>
        <taxon>Desulfacinum</taxon>
    </lineage>
</organism>
<feature type="domain" description="Cysteine-rich" evidence="1">
    <location>
        <begin position="207"/>
        <end position="291"/>
    </location>
</feature>
<dbReference type="GO" id="GO:0016491">
    <property type="term" value="F:oxidoreductase activity"/>
    <property type="evidence" value="ECO:0007669"/>
    <property type="project" value="UniProtKB-ARBA"/>
</dbReference>
<sequence>MYHPETIVDLIAGNVRKTRNPFGAFHFAMNRWWKKLSLPTDGDTLFYTGLMVQSVPFIEKITRRLEMLEDTRWAPFVGYGSWVPKRLVQMGSLFMATPKERAPYERILKDIVALLQQSGVRFAYRPDLDLYSGILLYDLGDQEAFEEHARFVAGRLREAGVRTLITVDPHTTYAFKVLYPKYVGAEFQVRTYFELLRLTGRPNGTRVTLHDPCFFGRYLKLSHMPRRVLRDVGVEVAEVQQSGPLTHCCGGPAESVSPKLSREIMERRVEQLNRTGAPILSMCPICMGNLKKAGADVEDLASFLARRAGEGKR</sequence>
<evidence type="ECO:0000313" key="3">
    <source>
        <dbReference type="Proteomes" id="UP000184076"/>
    </source>
</evidence>
<dbReference type="InterPro" id="IPR004017">
    <property type="entry name" value="Cys_rich_dom"/>
</dbReference>
<gene>
    <name evidence="2" type="ORF">SAMN02745206_02962</name>
</gene>
<dbReference type="STRING" id="1121391.SAMN02745206_02962"/>
<dbReference type="AlphaFoldDB" id="A0A1M5FTJ4"/>
<accession>A0A1M5FTJ4</accession>
<dbReference type="EMBL" id="FQVB01000033">
    <property type="protein sequence ID" value="SHF94739.1"/>
    <property type="molecule type" value="Genomic_DNA"/>
</dbReference>
<dbReference type="PANTHER" id="PTHR43255">
    <property type="entry name" value="IRON-SULFUR-BINDING OXIDOREDUCTASE FADF-RELATED-RELATED"/>
    <property type="match status" value="1"/>
</dbReference>
<proteinExistence type="predicted"/>
<keyword evidence="3" id="KW-1185">Reference proteome</keyword>
<dbReference type="InterPro" id="IPR051460">
    <property type="entry name" value="HdrC_iron-sulfur_subunit"/>
</dbReference>
<dbReference type="RefSeq" id="WP_073040815.1">
    <property type="nucleotide sequence ID" value="NZ_FQVB01000033.1"/>
</dbReference>
<dbReference type="GO" id="GO:0005886">
    <property type="term" value="C:plasma membrane"/>
    <property type="evidence" value="ECO:0007669"/>
    <property type="project" value="TreeGrafter"/>
</dbReference>
<evidence type="ECO:0000313" key="2">
    <source>
        <dbReference type="EMBL" id="SHF94739.1"/>
    </source>
</evidence>
<dbReference type="Pfam" id="PF02754">
    <property type="entry name" value="CCG"/>
    <property type="match status" value="1"/>
</dbReference>
<dbReference type="Proteomes" id="UP000184076">
    <property type="component" value="Unassembled WGS sequence"/>
</dbReference>
<dbReference type="OrthoDB" id="5412852at2"/>